<keyword evidence="5" id="KW-0418">Kinase</keyword>
<dbReference type="Gene3D" id="3.40.50.300">
    <property type="entry name" value="P-loop containing nucleotide triphosphate hydrolases"/>
    <property type="match status" value="1"/>
</dbReference>
<dbReference type="PANTHER" id="PTHR32309">
    <property type="entry name" value="TYROSINE-PROTEIN KINASE"/>
    <property type="match status" value="1"/>
</dbReference>
<evidence type="ECO:0000256" key="1">
    <source>
        <dbReference type="ARBA" id="ARBA00007316"/>
    </source>
</evidence>
<evidence type="ECO:0000256" key="2">
    <source>
        <dbReference type="ARBA" id="ARBA00011903"/>
    </source>
</evidence>
<dbReference type="CDD" id="cd05387">
    <property type="entry name" value="BY-kinase"/>
    <property type="match status" value="1"/>
</dbReference>
<keyword evidence="6" id="KW-0067">ATP-binding</keyword>
<evidence type="ECO:0000256" key="7">
    <source>
        <dbReference type="ARBA" id="ARBA00023137"/>
    </source>
</evidence>
<keyword evidence="4" id="KW-0547">Nucleotide-binding</keyword>
<keyword evidence="7" id="KW-0829">Tyrosine-protein kinase</keyword>
<dbReference type="InterPro" id="IPR050445">
    <property type="entry name" value="Bact_polysacc_biosynth/exp"/>
</dbReference>
<keyword evidence="3" id="KW-0808">Transferase</keyword>
<dbReference type="InterPro" id="IPR025669">
    <property type="entry name" value="AAA_dom"/>
</dbReference>
<dbReference type="Proteomes" id="UP000005384">
    <property type="component" value="Unassembled WGS sequence"/>
</dbReference>
<reference evidence="10 11" key="1">
    <citation type="submission" date="2011-08" db="EMBL/GenBank/DDBJ databases">
        <title>The Genome Sequence of Clostridium hathewayi WAL-18680.</title>
        <authorList>
            <consortium name="The Broad Institute Genome Sequencing Platform"/>
            <person name="Earl A."/>
            <person name="Ward D."/>
            <person name="Feldgarden M."/>
            <person name="Gevers D."/>
            <person name="Finegold S.M."/>
            <person name="Summanen P.H."/>
            <person name="Molitoris D.R."/>
            <person name="Song M."/>
            <person name="Daigneault M."/>
            <person name="Allen-Vercoe E."/>
            <person name="Young S.K."/>
            <person name="Zeng Q."/>
            <person name="Gargeya S."/>
            <person name="Fitzgerald M."/>
            <person name="Haas B."/>
            <person name="Abouelleil A."/>
            <person name="Alvarado L."/>
            <person name="Arachchi H.M."/>
            <person name="Berlin A."/>
            <person name="Brown A."/>
            <person name="Chapman S.B."/>
            <person name="Chen Z."/>
            <person name="Dunbar C."/>
            <person name="Freedman E."/>
            <person name="Gearin G."/>
            <person name="Gellesch M."/>
            <person name="Goldberg J."/>
            <person name="Griggs A."/>
            <person name="Gujja S."/>
            <person name="Heiman D."/>
            <person name="Howarth C."/>
            <person name="Larson L."/>
            <person name="Lui A."/>
            <person name="MacDonald P.J.P."/>
            <person name="Montmayeur A."/>
            <person name="Murphy C."/>
            <person name="Neiman D."/>
            <person name="Pearson M."/>
            <person name="Priest M."/>
            <person name="Roberts A."/>
            <person name="Saif S."/>
            <person name="Shea T."/>
            <person name="Shenoy N."/>
            <person name="Sisk P."/>
            <person name="Stolte C."/>
            <person name="Sykes S."/>
            <person name="Wortman J."/>
            <person name="Nusbaum C."/>
            <person name="Birren B."/>
        </authorList>
    </citation>
    <scope>NUCLEOTIDE SEQUENCE [LARGE SCALE GENOMIC DNA]</scope>
    <source>
        <strain evidence="10 11">WAL-18680</strain>
    </source>
</reference>
<dbReference type="Pfam" id="PF13614">
    <property type="entry name" value="AAA_31"/>
    <property type="match status" value="1"/>
</dbReference>
<evidence type="ECO:0000256" key="5">
    <source>
        <dbReference type="ARBA" id="ARBA00022777"/>
    </source>
</evidence>
<sequence length="235" mass="26303">MEQIRFRKREQLDFRATEAFKALRTNILFCGDNIKVIGLTSSTPDEGKTSVSVQLATSFAEAGKRVLLIDADIRKSVILGRYRINKEVFGLTHYLTRQRGKREVIYNTNIPGMDIIIAGPVSPNPTELLSGRLFEQLLQSERDNYDYIIVDAPPLGSVIDAAIIAKHIDGAIIVVESGAISYKLAQNVKSQLEKSECRILGVVLNKMDLEKNGYYGSYYGKYYGKNYGNYGDYGN</sequence>
<evidence type="ECO:0000256" key="4">
    <source>
        <dbReference type="ARBA" id="ARBA00022741"/>
    </source>
</evidence>
<dbReference type="RefSeq" id="WP_006780331.1">
    <property type="nucleotide sequence ID" value="NZ_CP040506.1"/>
</dbReference>
<dbReference type="PANTHER" id="PTHR32309:SF13">
    <property type="entry name" value="FERRIC ENTEROBACTIN TRANSPORT PROTEIN FEPE"/>
    <property type="match status" value="1"/>
</dbReference>
<accession>G5IFS3</accession>
<keyword evidence="11" id="KW-1185">Reference proteome</keyword>
<feature type="domain" description="AAA" evidence="9">
    <location>
        <begin position="46"/>
        <end position="183"/>
    </location>
</feature>
<dbReference type="SUPFAM" id="SSF52540">
    <property type="entry name" value="P-loop containing nucleoside triphosphate hydrolases"/>
    <property type="match status" value="1"/>
</dbReference>
<dbReference type="GO" id="GO:0005524">
    <property type="term" value="F:ATP binding"/>
    <property type="evidence" value="ECO:0007669"/>
    <property type="project" value="UniProtKB-KW"/>
</dbReference>
<comment type="catalytic activity">
    <reaction evidence="8">
        <text>L-tyrosyl-[protein] + ATP = O-phospho-L-tyrosyl-[protein] + ADP + H(+)</text>
        <dbReference type="Rhea" id="RHEA:10596"/>
        <dbReference type="Rhea" id="RHEA-COMP:10136"/>
        <dbReference type="Rhea" id="RHEA-COMP:20101"/>
        <dbReference type="ChEBI" id="CHEBI:15378"/>
        <dbReference type="ChEBI" id="CHEBI:30616"/>
        <dbReference type="ChEBI" id="CHEBI:46858"/>
        <dbReference type="ChEBI" id="CHEBI:61978"/>
        <dbReference type="ChEBI" id="CHEBI:456216"/>
        <dbReference type="EC" id="2.7.10.2"/>
    </reaction>
</comment>
<evidence type="ECO:0000259" key="9">
    <source>
        <dbReference type="Pfam" id="PF13614"/>
    </source>
</evidence>
<evidence type="ECO:0000313" key="10">
    <source>
        <dbReference type="EMBL" id="EHI59671.1"/>
    </source>
</evidence>
<dbReference type="EMBL" id="ADLN01000049">
    <property type="protein sequence ID" value="EHI59671.1"/>
    <property type="molecule type" value="Genomic_DNA"/>
</dbReference>
<comment type="similarity">
    <text evidence="1">Belongs to the CpsD/CapB family.</text>
</comment>
<dbReference type="EC" id="2.7.10.2" evidence="2"/>
<dbReference type="NCBIfam" id="TIGR01007">
    <property type="entry name" value="eps_fam"/>
    <property type="match status" value="1"/>
</dbReference>
<proteinExistence type="inferred from homology"/>
<organism evidence="10 11">
    <name type="scientific">Hungatella hathewayi WAL-18680</name>
    <dbReference type="NCBI Taxonomy" id="742737"/>
    <lineage>
        <taxon>Bacteria</taxon>
        <taxon>Bacillati</taxon>
        <taxon>Bacillota</taxon>
        <taxon>Clostridia</taxon>
        <taxon>Lachnospirales</taxon>
        <taxon>Lachnospiraceae</taxon>
        <taxon>Hungatella</taxon>
    </lineage>
</organism>
<protein>
    <recommendedName>
        <fullName evidence="2">non-specific protein-tyrosine kinase</fullName>
        <ecNumber evidence="2">2.7.10.2</ecNumber>
    </recommendedName>
</protein>
<evidence type="ECO:0000313" key="11">
    <source>
        <dbReference type="Proteomes" id="UP000005384"/>
    </source>
</evidence>
<dbReference type="GO" id="GO:0005886">
    <property type="term" value="C:plasma membrane"/>
    <property type="evidence" value="ECO:0007669"/>
    <property type="project" value="TreeGrafter"/>
</dbReference>
<gene>
    <name evidence="10" type="ORF">HMPREF9473_02351</name>
</gene>
<name>G5IFS3_9FIRM</name>
<evidence type="ECO:0000256" key="3">
    <source>
        <dbReference type="ARBA" id="ARBA00022679"/>
    </source>
</evidence>
<dbReference type="InterPro" id="IPR005702">
    <property type="entry name" value="Wzc-like_C"/>
</dbReference>
<dbReference type="PATRIC" id="fig|742737.3.peg.2375"/>
<dbReference type="InterPro" id="IPR027417">
    <property type="entry name" value="P-loop_NTPase"/>
</dbReference>
<evidence type="ECO:0000256" key="6">
    <source>
        <dbReference type="ARBA" id="ARBA00022840"/>
    </source>
</evidence>
<dbReference type="GO" id="GO:0004715">
    <property type="term" value="F:non-membrane spanning protein tyrosine kinase activity"/>
    <property type="evidence" value="ECO:0007669"/>
    <property type="project" value="UniProtKB-EC"/>
</dbReference>
<comment type="caution">
    <text evidence="10">The sequence shown here is derived from an EMBL/GenBank/DDBJ whole genome shotgun (WGS) entry which is preliminary data.</text>
</comment>
<dbReference type="AlphaFoldDB" id="G5IFS3"/>
<evidence type="ECO:0000256" key="8">
    <source>
        <dbReference type="ARBA" id="ARBA00051245"/>
    </source>
</evidence>
<dbReference type="HOGENOM" id="CLU_052027_2_0_9"/>
<dbReference type="OrthoDB" id="9794577at2"/>